<accession>A0A1Y6BA83</accession>
<evidence type="ECO:0000259" key="13">
    <source>
        <dbReference type="PROSITE" id="PS50109"/>
    </source>
</evidence>
<dbReference type="InterPro" id="IPR042240">
    <property type="entry name" value="CHASE_sf"/>
</dbReference>
<dbReference type="SUPFAM" id="SSF55874">
    <property type="entry name" value="ATPase domain of HSP90 chaperone/DNA topoisomerase II/histidine kinase"/>
    <property type="match status" value="1"/>
</dbReference>
<evidence type="ECO:0000256" key="10">
    <source>
        <dbReference type="ARBA" id="ARBA00070152"/>
    </source>
</evidence>
<dbReference type="GO" id="GO:0006355">
    <property type="term" value="P:regulation of DNA-templated transcription"/>
    <property type="evidence" value="ECO:0007669"/>
    <property type="project" value="InterPro"/>
</dbReference>
<evidence type="ECO:0000256" key="5">
    <source>
        <dbReference type="ARBA" id="ARBA00022692"/>
    </source>
</evidence>
<protein>
    <recommendedName>
        <fullName evidence="10">Virulence sensor protein BvgS</fullName>
        <ecNumber evidence="3">2.7.13.3</ecNumber>
    </recommendedName>
</protein>
<dbReference type="InterPro" id="IPR003594">
    <property type="entry name" value="HATPase_dom"/>
</dbReference>
<feature type="domain" description="PAS" evidence="15">
    <location>
        <begin position="358"/>
        <end position="427"/>
    </location>
</feature>
<dbReference type="SUPFAM" id="SSF55785">
    <property type="entry name" value="PYP-like sensor domain (PAS domain)"/>
    <property type="match status" value="1"/>
</dbReference>
<keyword evidence="8 12" id="KW-0472">Membrane</keyword>
<feature type="domain" description="Response regulatory" evidence="14">
    <location>
        <begin position="1022"/>
        <end position="1138"/>
    </location>
</feature>
<gene>
    <name evidence="18" type="ORF">SAMN02745746_00692</name>
</gene>
<dbReference type="SMART" id="SM00387">
    <property type="entry name" value="HATPase_c"/>
    <property type="match status" value="1"/>
</dbReference>
<feature type="transmembrane region" description="Helical" evidence="12">
    <location>
        <begin position="316"/>
        <end position="339"/>
    </location>
</feature>
<dbReference type="AlphaFoldDB" id="A0A1Y6BA83"/>
<dbReference type="Proteomes" id="UP000192920">
    <property type="component" value="Unassembled WGS sequence"/>
</dbReference>
<evidence type="ECO:0000256" key="2">
    <source>
        <dbReference type="ARBA" id="ARBA00004370"/>
    </source>
</evidence>
<dbReference type="InterPro" id="IPR000700">
    <property type="entry name" value="PAS-assoc_C"/>
</dbReference>
<dbReference type="RefSeq" id="WP_085275045.1">
    <property type="nucleotide sequence ID" value="NZ_FXAG01000003.1"/>
</dbReference>
<dbReference type="GO" id="GO:0016020">
    <property type="term" value="C:membrane"/>
    <property type="evidence" value="ECO:0007669"/>
    <property type="project" value="UniProtKB-SubCell"/>
</dbReference>
<comment type="subcellular location">
    <subcellularLocation>
        <location evidence="2">Membrane</location>
    </subcellularLocation>
</comment>
<evidence type="ECO:0000256" key="8">
    <source>
        <dbReference type="ARBA" id="ARBA00023136"/>
    </source>
</evidence>
<dbReference type="InterPro" id="IPR035965">
    <property type="entry name" value="PAS-like_dom_sf"/>
</dbReference>
<dbReference type="PROSITE" id="PS50113">
    <property type="entry name" value="PAC"/>
    <property type="match status" value="1"/>
</dbReference>
<dbReference type="InterPro" id="IPR006189">
    <property type="entry name" value="CHASE_dom"/>
</dbReference>
<dbReference type="PROSITE" id="PS50109">
    <property type="entry name" value="HIS_KIN"/>
    <property type="match status" value="1"/>
</dbReference>
<evidence type="ECO:0000256" key="12">
    <source>
        <dbReference type="SAM" id="Phobius"/>
    </source>
</evidence>
<dbReference type="PROSITE" id="PS50112">
    <property type="entry name" value="PAS"/>
    <property type="match status" value="1"/>
</dbReference>
<reference evidence="19" key="1">
    <citation type="submission" date="2017-04" db="EMBL/GenBank/DDBJ databases">
        <authorList>
            <person name="Varghese N."/>
            <person name="Submissions S."/>
        </authorList>
    </citation>
    <scope>NUCLEOTIDE SEQUENCE [LARGE SCALE GENOMIC DNA]</scope>
    <source>
        <strain evidence="19">DSM 22618</strain>
    </source>
</reference>
<evidence type="ECO:0000259" key="17">
    <source>
        <dbReference type="PROSITE" id="PS50839"/>
    </source>
</evidence>
<dbReference type="InterPro" id="IPR000014">
    <property type="entry name" value="PAS"/>
</dbReference>
<feature type="modified residue" description="4-aspartylphosphate" evidence="11">
    <location>
        <position position="932"/>
    </location>
</feature>
<dbReference type="SMART" id="SM00091">
    <property type="entry name" value="PAS"/>
    <property type="match status" value="1"/>
</dbReference>
<feature type="domain" description="CHASE" evidence="17">
    <location>
        <begin position="85"/>
        <end position="277"/>
    </location>
</feature>
<evidence type="ECO:0000256" key="4">
    <source>
        <dbReference type="ARBA" id="ARBA00022553"/>
    </source>
</evidence>
<dbReference type="STRING" id="1123014.SAMN02745746_00692"/>
<dbReference type="Gene3D" id="3.30.450.350">
    <property type="entry name" value="CHASE domain"/>
    <property type="match status" value="1"/>
</dbReference>
<dbReference type="Gene3D" id="3.30.450.20">
    <property type="entry name" value="PAS domain"/>
    <property type="match status" value="1"/>
</dbReference>
<dbReference type="Pfam" id="PF03924">
    <property type="entry name" value="CHASE"/>
    <property type="match status" value="1"/>
</dbReference>
<dbReference type="Gene3D" id="3.30.565.10">
    <property type="entry name" value="Histidine kinase-like ATPase, C-terminal domain"/>
    <property type="match status" value="1"/>
</dbReference>
<keyword evidence="6 12" id="KW-1133">Transmembrane helix</keyword>
<dbReference type="EC" id="2.7.13.3" evidence="3"/>
<evidence type="ECO:0000256" key="9">
    <source>
        <dbReference type="ARBA" id="ARBA00058004"/>
    </source>
</evidence>
<dbReference type="InterPro" id="IPR003661">
    <property type="entry name" value="HisK_dim/P_dom"/>
</dbReference>
<dbReference type="InterPro" id="IPR011006">
    <property type="entry name" value="CheY-like_superfamily"/>
</dbReference>
<keyword evidence="4 11" id="KW-0597">Phosphoprotein</keyword>
<dbReference type="Pfam" id="PF00512">
    <property type="entry name" value="HisKA"/>
    <property type="match status" value="1"/>
</dbReference>
<feature type="domain" description="Response regulatory" evidence="14">
    <location>
        <begin position="883"/>
        <end position="1000"/>
    </location>
</feature>
<dbReference type="CDD" id="cd17546">
    <property type="entry name" value="REC_hyHK_CKI1_RcsC-like"/>
    <property type="match status" value="1"/>
</dbReference>
<dbReference type="CDD" id="cd00082">
    <property type="entry name" value="HisKA"/>
    <property type="match status" value="1"/>
</dbReference>
<evidence type="ECO:0000313" key="19">
    <source>
        <dbReference type="Proteomes" id="UP000192920"/>
    </source>
</evidence>
<dbReference type="InterPro" id="IPR013767">
    <property type="entry name" value="PAS_fold"/>
</dbReference>
<dbReference type="InterPro" id="IPR004358">
    <property type="entry name" value="Sig_transdc_His_kin-like_C"/>
</dbReference>
<comment type="catalytic activity">
    <reaction evidence="1">
        <text>ATP + protein L-histidine = ADP + protein N-phospho-L-histidine.</text>
        <dbReference type="EC" id="2.7.13.3"/>
    </reaction>
</comment>
<evidence type="ECO:0000259" key="15">
    <source>
        <dbReference type="PROSITE" id="PS50112"/>
    </source>
</evidence>
<sequence length="1141" mass="126478">MPFPKRLTGLLPDPGMLRGILLPVALLFFLTAGGSLLVANLIAHQDDNLARQRFDHQAGQVEAAINERMQSYHLVLHGVVGLFQASGDVSRQEFNDYLSTLQLSQHYPGLASLGYVDRLAPAALPSYLSRMQQERPGFRLHPDAPRAGYTAIRYLYPPTPRNETALGLDMYTETTRRNAMDQAVDSGAPAVTGKVVPLLQSSSKDPNAFLMYWPLYRKGAAQGSVEARRAALQGWVFATFRMGDLMQGIFGDGAALLNLRIYDGNEALPASLMYGTARQGTGRYHVQRHYRLGGHPWLLDIASDPEFDRSTASTRYLWVMGLGLLASLLLSVFIGSILFTRRREAAISDASAAAAKKREEHFRAVIQSAPNAMLAVDQQGFITMSNPAAVRYFGYSPEELQGKTIEMLLPERFRKHHPMLRQAFKADSKPRQMGEGRELFALCKDGREIPVEIGLSTMLTEEGVQTVCSIIDISERKLSELRLREQAEQISRANRYKTEFLATMSHELRTPLNSILILADQLAENRQGNLTAKQVEHATIINRSGKDLLALINDILDLSKIEAGRMTLNREKVLVNDLITTLRQNFLPVAENRQLTFQTTKEDSAGDVLITDATRLFQILKNLLSNAFKFTDHGSVHLRVYQPQSVPPGMDSLPQHTLAIAVTDTGCGMPSDKLDRIFEAFEQLEQGSKRQFGGSGLGLSISRQLAHLLGGTIDVRSELGLGSTFVLYLPVHPAGGGVKEIALPPEPHVVIPPAKASSRSDVLVVEDDQQFARIIMNKAMESGFKTRIANTGIEALQEMRQHPPAAFILDILLPDMNGWELLRQVRGTPATRHAPVHIISCLDRSELHEQLDIQDYLVKPVDQSTLARVFRELHAELGHRPGQVLLVEDNLVEREHYQALIEQLGGTPQCCGNVLEAKNLLLQQTFACAVIDLNLPGGSGFELLQWISSQPGLSQLRIIINTGMDLDRDTLQAMNEYSAVVLTKGAANELKLSHAIRTFLDQVSDPGGKAAAGNAANRERATLLLVDDDIRNIYAMSSVLEERQFNVLTAINGEEALAQIEQNPGIQLVLMDMAMPVLDGYETTRRLRNELRFERPIIAVTAYAMKDDKAKCLQAGTNDYLPKPVDSKELLRMIDQWLTQT</sequence>
<dbReference type="SMART" id="SM00448">
    <property type="entry name" value="REC"/>
    <property type="match status" value="3"/>
</dbReference>
<dbReference type="PANTHER" id="PTHR45339:SF1">
    <property type="entry name" value="HYBRID SIGNAL TRANSDUCTION HISTIDINE KINASE J"/>
    <property type="match status" value="1"/>
</dbReference>
<proteinExistence type="predicted"/>
<dbReference type="SUPFAM" id="SSF47384">
    <property type="entry name" value="Homodimeric domain of signal transducing histidine kinase"/>
    <property type="match status" value="1"/>
</dbReference>
<dbReference type="Pfam" id="PF00989">
    <property type="entry name" value="PAS"/>
    <property type="match status" value="1"/>
</dbReference>
<evidence type="ECO:0000259" key="14">
    <source>
        <dbReference type="PROSITE" id="PS50110"/>
    </source>
</evidence>
<comment type="function">
    <text evidence="9">Member of the two-component regulatory system BvgS/BvgA. Phosphorylates BvgA via a four-step phosphorelay in response to environmental signals.</text>
</comment>
<dbReference type="Gene3D" id="3.40.50.2300">
    <property type="match status" value="3"/>
</dbReference>
<dbReference type="CDD" id="cd16922">
    <property type="entry name" value="HATPase_EvgS-ArcB-TorS-like"/>
    <property type="match status" value="1"/>
</dbReference>
<evidence type="ECO:0000256" key="6">
    <source>
        <dbReference type="ARBA" id="ARBA00022989"/>
    </source>
</evidence>
<feature type="domain" description="Response regulatory" evidence="14">
    <location>
        <begin position="761"/>
        <end position="874"/>
    </location>
</feature>
<dbReference type="NCBIfam" id="TIGR00229">
    <property type="entry name" value="sensory_box"/>
    <property type="match status" value="1"/>
</dbReference>
<evidence type="ECO:0000256" key="11">
    <source>
        <dbReference type="PROSITE-ProRule" id="PRU00169"/>
    </source>
</evidence>
<keyword evidence="7" id="KW-0902">Two-component regulatory system</keyword>
<name>A0A1Y6BA83_9NEIS</name>
<dbReference type="PROSITE" id="PS50110">
    <property type="entry name" value="RESPONSE_REGULATORY"/>
    <property type="match status" value="3"/>
</dbReference>
<dbReference type="CDD" id="cd00156">
    <property type="entry name" value="REC"/>
    <property type="match status" value="1"/>
</dbReference>
<dbReference type="InterPro" id="IPR005467">
    <property type="entry name" value="His_kinase_dom"/>
</dbReference>
<evidence type="ECO:0000256" key="3">
    <source>
        <dbReference type="ARBA" id="ARBA00012438"/>
    </source>
</evidence>
<evidence type="ECO:0000256" key="1">
    <source>
        <dbReference type="ARBA" id="ARBA00000085"/>
    </source>
</evidence>
<evidence type="ECO:0000313" key="18">
    <source>
        <dbReference type="EMBL" id="SMF01077.1"/>
    </source>
</evidence>
<dbReference type="SMART" id="SM01079">
    <property type="entry name" value="CHASE"/>
    <property type="match status" value="1"/>
</dbReference>
<dbReference type="CDD" id="cd00130">
    <property type="entry name" value="PAS"/>
    <property type="match status" value="1"/>
</dbReference>
<dbReference type="InterPro" id="IPR036890">
    <property type="entry name" value="HATPase_C_sf"/>
</dbReference>
<feature type="modified residue" description="4-aspartylphosphate" evidence="11">
    <location>
        <position position="810"/>
    </location>
</feature>
<dbReference type="PANTHER" id="PTHR45339">
    <property type="entry name" value="HYBRID SIGNAL TRANSDUCTION HISTIDINE KINASE J"/>
    <property type="match status" value="1"/>
</dbReference>
<dbReference type="PROSITE" id="PS50839">
    <property type="entry name" value="CHASE"/>
    <property type="match status" value="1"/>
</dbReference>
<keyword evidence="19" id="KW-1185">Reference proteome</keyword>
<organism evidence="18 19">
    <name type="scientific">Pseudogulbenkiania subflava DSM 22618</name>
    <dbReference type="NCBI Taxonomy" id="1123014"/>
    <lineage>
        <taxon>Bacteria</taxon>
        <taxon>Pseudomonadati</taxon>
        <taxon>Pseudomonadota</taxon>
        <taxon>Betaproteobacteria</taxon>
        <taxon>Neisseriales</taxon>
        <taxon>Chromobacteriaceae</taxon>
        <taxon>Pseudogulbenkiania</taxon>
    </lineage>
</organism>
<dbReference type="SMART" id="SM00388">
    <property type="entry name" value="HisKA"/>
    <property type="match status" value="1"/>
</dbReference>
<feature type="domain" description="Histidine kinase" evidence="13">
    <location>
        <begin position="503"/>
        <end position="733"/>
    </location>
</feature>
<feature type="transmembrane region" description="Helical" evidence="12">
    <location>
        <begin position="20"/>
        <end position="43"/>
    </location>
</feature>
<dbReference type="Pfam" id="PF02518">
    <property type="entry name" value="HATPase_c"/>
    <property type="match status" value="1"/>
</dbReference>
<dbReference type="FunFam" id="3.30.565.10:FF:000010">
    <property type="entry name" value="Sensor histidine kinase RcsC"/>
    <property type="match status" value="1"/>
</dbReference>
<dbReference type="InterPro" id="IPR036097">
    <property type="entry name" value="HisK_dim/P_sf"/>
</dbReference>
<feature type="domain" description="PAC" evidence="16">
    <location>
        <begin position="435"/>
        <end position="485"/>
    </location>
</feature>
<dbReference type="InterPro" id="IPR001789">
    <property type="entry name" value="Sig_transdc_resp-reg_receiver"/>
</dbReference>
<keyword evidence="5 12" id="KW-0812">Transmembrane</keyword>
<feature type="modified residue" description="4-aspartylphosphate" evidence="11">
    <location>
        <position position="1072"/>
    </location>
</feature>
<dbReference type="PRINTS" id="PR00344">
    <property type="entry name" value="BCTRLSENSOR"/>
</dbReference>
<dbReference type="Gene3D" id="1.10.287.130">
    <property type="match status" value="1"/>
</dbReference>
<evidence type="ECO:0000256" key="7">
    <source>
        <dbReference type="ARBA" id="ARBA00023012"/>
    </source>
</evidence>
<dbReference type="SUPFAM" id="SSF52172">
    <property type="entry name" value="CheY-like"/>
    <property type="match status" value="3"/>
</dbReference>
<dbReference type="GO" id="GO:0000155">
    <property type="term" value="F:phosphorelay sensor kinase activity"/>
    <property type="evidence" value="ECO:0007669"/>
    <property type="project" value="InterPro"/>
</dbReference>
<dbReference type="Pfam" id="PF00072">
    <property type="entry name" value="Response_reg"/>
    <property type="match status" value="3"/>
</dbReference>
<evidence type="ECO:0000259" key="16">
    <source>
        <dbReference type="PROSITE" id="PS50113"/>
    </source>
</evidence>
<dbReference type="EMBL" id="FXAG01000003">
    <property type="protein sequence ID" value="SMF01077.1"/>
    <property type="molecule type" value="Genomic_DNA"/>
</dbReference>